<sequence length="314" mass="36039">MPIVTVSQAFDIYRREIVAADLRGKSPRQRQIWKNTKLRSVQYFTEVVGDVPILEITREDARRFRIHWLECMQDEKSPISANTANRHMGDLRGLFDRYKTYVGREELSNPFRALSFKDKIKKSAPRIETEWVRNVILKPGALSGLRDEIRLVTFIMIETGCRPGEVVNLLPEDIELDAKVPFIRIRPTLEGKNKREIKAEASTRGIPLVGIALAAMKQAPEGFPHYRDRSSSFSAAANKSLRNRGLFPTPDHVIYSFRHSFEKRMQEAGIDYGLRCLLMGHKTDRPKYGDGGSMAYRRDELMKIAHPFDDSCVE</sequence>
<evidence type="ECO:0000313" key="5">
    <source>
        <dbReference type="Proteomes" id="UP001142610"/>
    </source>
</evidence>
<name>A0A9X2LAB1_9PROT</name>
<dbReference type="InterPro" id="IPR011010">
    <property type="entry name" value="DNA_brk_join_enz"/>
</dbReference>
<reference evidence="4" key="1">
    <citation type="submission" date="2022-07" db="EMBL/GenBank/DDBJ databases">
        <title>Parvularcula maris sp. nov., an algicidal bacterium isolated from seawater.</title>
        <authorList>
            <person name="Li F."/>
        </authorList>
    </citation>
    <scope>NUCLEOTIDE SEQUENCE</scope>
    <source>
        <strain evidence="4">BGMRC 0090</strain>
    </source>
</reference>
<dbReference type="AlphaFoldDB" id="A0A9X2LAB1"/>
<evidence type="ECO:0000259" key="3">
    <source>
        <dbReference type="PROSITE" id="PS51898"/>
    </source>
</evidence>
<dbReference type="PANTHER" id="PTHR30349">
    <property type="entry name" value="PHAGE INTEGRASE-RELATED"/>
    <property type="match status" value="1"/>
</dbReference>
<evidence type="ECO:0000313" key="4">
    <source>
        <dbReference type="EMBL" id="MCQ8185952.1"/>
    </source>
</evidence>
<feature type="domain" description="Tyr recombinase" evidence="3">
    <location>
        <begin position="122"/>
        <end position="309"/>
    </location>
</feature>
<keyword evidence="1" id="KW-0229">DNA integration</keyword>
<protein>
    <recommendedName>
        <fullName evidence="3">Tyr recombinase domain-containing protein</fullName>
    </recommendedName>
</protein>
<dbReference type="GO" id="GO:0003677">
    <property type="term" value="F:DNA binding"/>
    <property type="evidence" value="ECO:0007669"/>
    <property type="project" value="InterPro"/>
</dbReference>
<dbReference type="Gene3D" id="1.10.443.10">
    <property type="entry name" value="Intergrase catalytic core"/>
    <property type="match status" value="1"/>
</dbReference>
<evidence type="ECO:0000256" key="1">
    <source>
        <dbReference type="ARBA" id="ARBA00022908"/>
    </source>
</evidence>
<dbReference type="GO" id="GO:0006310">
    <property type="term" value="P:DNA recombination"/>
    <property type="evidence" value="ECO:0007669"/>
    <property type="project" value="UniProtKB-KW"/>
</dbReference>
<keyword evidence="2" id="KW-0233">DNA recombination</keyword>
<organism evidence="4 5">
    <name type="scientific">Parvularcula maris</name>
    <dbReference type="NCBI Taxonomy" id="2965077"/>
    <lineage>
        <taxon>Bacteria</taxon>
        <taxon>Pseudomonadati</taxon>
        <taxon>Pseudomonadota</taxon>
        <taxon>Alphaproteobacteria</taxon>
        <taxon>Parvularculales</taxon>
        <taxon>Parvularculaceae</taxon>
        <taxon>Parvularcula</taxon>
    </lineage>
</organism>
<keyword evidence="5" id="KW-1185">Reference proteome</keyword>
<accession>A0A9X2LAB1</accession>
<gene>
    <name evidence="4" type="ORF">NOG11_11180</name>
</gene>
<evidence type="ECO:0000256" key="2">
    <source>
        <dbReference type="ARBA" id="ARBA00023172"/>
    </source>
</evidence>
<dbReference type="GO" id="GO:0015074">
    <property type="term" value="P:DNA integration"/>
    <property type="evidence" value="ECO:0007669"/>
    <property type="project" value="UniProtKB-KW"/>
</dbReference>
<dbReference type="EMBL" id="JANIBC010000010">
    <property type="protein sequence ID" value="MCQ8185952.1"/>
    <property type="molecule type" value="Genomic_DNA"/>
</dbReference>
<dbReference type="RefSeq" id="WP_256619849.1">
    <property type="nucleotide sequence ID" value="NZ_JANIBC010000010.1"/>
</dbReference>
<dbReference type="InterPro" id="IPR002104">
    <property type="entry name" value="Integrase_catalytic"/>
</dbReference>
<dbReference type="PROSITE" id="PS51898">
    <property type="entry name" value="TYR_RECOMBINASE"/>
    <property type="match status" value="1"/>
</dbReference>
<dbReference type="InterPro" id="IPR013762">
    <property type="entry name" value="Integrase-like_cat_sf"/>
</dbReference>
<proteinExistence type="predicted"/>
<dbReference type="InterPro" id="IPR050090">
    <property type="entry name" value="Tyrosine_recombinase_XerCD"/>
</dbReference>
<dbReference type="PANTHER" id="PTHR30349:SF64">
    <property type="entry name" value="PROPHAGE INTEGRASE INTD-RELATED"/>
    <property type="match status" value="1"/>
</dbReference>
<comment type="caution">
    <text evidence="4">The sequence shown here is derived from an EMBL/GenBank/DDBJ whole genome shotgun (WGS) entry which is preliminary data.</text>
</comment>
<dbReference type="Proteomes" id="UP001142610">
    <property type="component" value="Unassembled WGS sequence"/>
</dbReference>
<dbReference type="SUPFAM" id="SSF56349">
    <property type="entry name" value="DNA breaking-rejoining enzymes"/>
    <property type="match status" value="1"/>
</dbReference>